<dbReference type="AlphaFoldDB" id="A0AAW0QRW1"/>
<protein>
    <recommendedName>
        <fullName evidence="4">Protein kinase domain-containing protein</fullName>
    </recommendedName>
</protein>
<dbReference type="Proteomes" id="UP001392437">
    <property type="component" value="Unassembled WGS sequence"/>
</dbReference>
<dbReference type="PANTHER" id="PTHR37542:SF1">
    <property type="entry name" value="PRION-INHIBITION AND PROPAGATION HELO DOMAIN-CONTAINING PROTEIN"/>
    <property type="match status" value="1"/>
</dbReference>
<dbReference type="PANTHER" id="PTHR37542">
    <property type="entry name" value="HELO DOMAIN-CONTAINING PROTEIN-RELATED"/>
    <property type="match status" value="1"/>
</dbReference>
<sequence length="649" mass="73263">MDILGSIDASIGLAYRLRDLINSFAAAPQAHSTLQTFGGQLLETKLHLIQTAVKRSQESGVLKKRDADALHDAAEELETSLGAAIGYIESRKPDNMFPRLFWSIWREKDATEMFEEIRGNLNTIHGIIALAEMAPNIQELQQRDFVFLTEPQRREFFGHSPSGSYPVGYYKVEASWTQGDAQRTTKVNVFVESFQKGMSSTDLKAKVKDIPQLLWWTFEPLKGSREQPAPFPSSLLPCIGFQGHRALFLLPSKIKSIRILRDLLFEDSNASPRRSAPIEARYALAMDVADALLKLHTAGLSHRSIRTDTLLFIKPEKVSEAPITKATVPEPEPFEPENLKRRSSWRSSGIIRTLTSRSSKAQSNSKTLPSSAPKHDLRQKPSNHSIRRIPSGASQVGRRNWPVFGSRSRKPGEEDKPEDPTRSPQERLESERLHADRNGAPEEVAQLPPGFGRAFLFHSDSIVKRASHRPAMDYKWYNDVYRHPEQQGMRTANHLRNMGHDIYSLGVCLLEIGLWETLVYRFRDNDANRERATLSLMLSRKLGFRDSASLRRRSEVAEELLATGAGPERLKKALIEIASEELPVKMGTRYAELVKSCLMVLDKTSEEVTKEWDADFTADDRTKDCAAFRRVVLSFLLSINASFRVNATD</sequence>
<dbReference type="InterPro" id="IPR011009">
    <property type="entry name" value="Kinase-like_dom_sf"/>
</dbReference>
<evidence type="ECO:0000313" key="2">
    <source>
        <dbReference type="EMBL" id="KAK8105113.1"/>
    </source>
</evidence>
<dbReference type="SUPFAM" id="SSF56112">
    <property type="entry name" value="Protein kinase-like (PK-like)"/>
    <property type="match status" value="1"/>
</dbReference>
<feature type="compositionally biased region" description="Basic and acidic residues" evidence="1">
    <location>
        <begin position="410"/>
        <end position="439"/>
    </location>
</feature>
<name>A0AAW0QRW1_9PEZI</name>
<dbReference type="Gene3D" id="1.10.510.10">
    <property type="entry name" value="Transferase(Phosphotransferase) domain 1"/>
    <property type="match status" value="1"/>
</dbReference>
<feature type="compositionally biased region" description="Polar residues" evidence="1">
    <location>
        <begin position="353"/>
        <end position="370"/>
    </location>
</feature>
<keyword evidence="3" id="KW-1185">Reference proteome</keyword>
<evidence type="ECO:0000313" key="3">
    <source>
        <dbReference type="Proteomes" id="UP001392437"/>
    </source>
</evidence>
<reference evidence="2 3" key="1">
    <citation type="submission" date="2023-01" db="EMBL/GenBank/DDBJ databases">
        <title>Analysis of 21 Apiospora genomes using comparative genomics revels a genus with tremendous synthesis potential of carbohydrate active enzymes and secondary metabolites.</title>
        <authorList>
            <person name="Sorensen T."/>
        </authorList>
    </citation>
    <scope>NUCLEOTIDE SEQUENCE [LARGE SCALE GENOMIC DNA]</scope>
    <source>
        <strain evidence="2 3">CBS 117206</strain>
    </source>
</reference>
<evidence type="ECO:0008006" key="4">
    <source>
        <dbReference type="Google" id="ProtNLM"/>
    </source>
</evidence>
<organism evidence="2 3">
    <name type="scientific">Apiospora kogelbergensis</name>
    <dbReference type="NCBI Taxonomy" id="1337665"/>
    <lineage>
        <taxon>Eukaryota</taxon>
        <taxon>Fungi</taxon>
        <taxon>Dikarya</taxon>
        <taxon>Ascomycota</taxon>
        <taxon>Pezizomycotina</taxon>
        <taxon>Sordariomycetes</taxon>
        <taxon>Xylariomycetidae</taxon>
        <taxon>Amphisphaeriales</taxon>
        <taxon>Apiosporaceae</taxon>
        <taxon>Apiospora</taxon>
    </lineage>
</organism>
<comment type="caution">
    <text evidence="2">The sequence shown here is derived from an EMBL/GenBank/DDBJ whole genome shotgun (WGS) entry which is preliminary data.</text>
</comment>
<accession>A0AAW0QRW1</accession>
<gene>
    <name evidence="2" type="ORF">PG999_008472</name>
</gene>
<proteinExistence type="predicted"/>
<evidence type="ECO:0000256" key="1">
    <source>
        <dbReference type="SAM" id="MobiDB-lite"/>
    </source>
</evidence>
<dbReference type="EMBL" id="JAQQWP010000008">
    <property type="protein sequence ID" value="KAK8105113.1"/>
    <property type="molecule type" value="Genomic_DNA"/>
</dbReference>
<feature type="region of interest" description="Disordered" evidence="1">
    <location>
        <begin position="323"/>
        <end position="439"/>
    </location>
</feature>